<accession>A0A8J6ANK5</accession>
<evidence type="ECO:0000256" key="1">
    <source>
        <dbReference type="SAM" id="Phobius"/>
    </source>
</evidence>
<name>A0A8J6ANK5_GALPY</name>
<keyword evidence="3" id="KW-1185">Reference proteome</keyword>
<organism evidence="2 3">
    <name type="scientific">Galemys pyrenaicus</name>
    <name type="common">Iberian desman</name>
    <name type="synonym">Pyrenean desman</name>
    <dbReference type="NCBI Taxonomy" id="202257"/>
    <lineage>
        <taxon>Eukaryota</taxon>
        <taxon>Metazoa</taxon>
        <taxon>Chordata</taxon>
        <taxon>Craniata</taxon>
        <taxon>Vertebrata</taxon>
        <taxon>Euteleostomi</taxon>
        <taxon>Mammalia</taxon>
        <taxon>Eutheria</taxon>
        <taxon>Laurasiatheria</taxon>
        <taxon>Eulipotyphla</taxon>
        <taxon>Talpidae</taxon>
        <taxon>Galemys</taxon>
    </lineage>
</organism>
<evidence type="ECO:0000313" key="2">
    <source>
        <dbReference type="EMBL" id="KAG8524293.1"/>
    </source>
</evidence>
<keyword evidence="1" id="KW-1133">Transmembrane helix</keyword>
<sequence>MKSVRTQLRTSMYQADGGAWGSSTKAYLNAGNKSQNCLPVDVGLGLLLLSLALMAPLEYALWILISGPVPHGHVEPTLLTSETTEVGWGVTVLNRLSYTVGGFDGTVLSPEHIKQIGLVSWGSHEYEKEQSLAQCHGRFVLCWTTI</sequence>
<dbReference type="AlphaFoldDB" id="A0A8J6ANK5"/>
<protein>
    <submittedName>
        <fullName evidence="2">Uncharacterized protein</fullName>
    </submittedName>
</protein>
<evidence type="ECO:0000313" key="3">
    <source>
        <dbReference type="Proteomes" id="UP000700334"/>
    </source>
</evidence>
<gene>
    <name evidence="2" type="ORF">J0S82_009582</name>
</gene>
<keyword evidence="1" id="KW-0472">Membrane</keyword>
<feature type="transmembrane region" description="Helical" evidence="1">
    <location>
        <begin position="42"/>
        <end position="65"/>
    </location>
</feature>
<dbReference type="EMBL" id="JAGFMF010011390">
    <property type="protein sequence ID" value="KAG8524293.1"/>
    <property type="molecule type" value="Genomic_DNA"/>
</dbReference>
<keyword evidence="1" id="KW-0812">Transmembrane</keyword>
<feature type="non-terminal residue" evidence="2">
    <location>
        <position position="146"/>
    </location>
</feature>
<proteinExistence type="predicted"/>
<comment type="caution">
    <text evidence="2">The sequence shown here is derived from an EMBL/GenBank/DDBJ whole genome shotgun (WGS) entry which is preliminary data.</text>
</comment>
<dbReference type="Proteomes" id="UP000700334">
    <property type="component" value="Unassembled WGS sequence"/>
</dbReference>
<reference evidence="2" key="1">
    <citation type="journal article" date="2021" name="Evol. Appl.">
        <title>The genome of the Pyrenean desman and the effects of bottlenecks and inbreeding on the genomic landscape of an endangered species.</title>
        <authorList>
            <person name="Escoda L."/>
            <person name="Castresana J."/>
        </authorList>
    </citation>
    <scope>NUCLEOTIDE SEQUENCE</scope>
    <source>
        <strain evidence="2">IBE-C5619</strain>
    </source>
</reference>